<evidence type="ECO:0000256" key="1">
    <source>
        <dbReference type="SAM" id="SignalP"/>
    </source>
</evidence>
<dbReference type="Proteomes" id="UP000589896">
    <property type="component" value="Unassembled WGS sequence"/>
</dbReference>
<feature type="signal peptide" evidence="1">
    <location>
        <begin position="1"/>
        <end position="29"/>
    </location>
</feature>
<gene>
    <name evidence="2" type="ORF">H0E82_12335</name>
</gene>
<dbReference type="AlphaFoldDB" id="A0A7Z0QTL7"/>
<evidence type="ECO:0000313" key="2">
    <source>
        <dbReference type="EMBL" id="NYZ63540.1"/>
    </source>
</evidence>
<evidence type="ECO:0008006" key="4">
    <source>
        <dbReference type="Google" id="ProtNLM"/>
    </source>
</evidence>
<keyword evidence="3" id="KW-1185">Reference proteome</keyword>
<proteinExistence type="predicted"/>
<comment type="caution">
    <text evidence="2">The sequence shown here is derived from an EMBL/GenBank/DDBJ whole genome shotgun (WGS) entry which is preliminary data.</text>
</comment>
<reference evidence="2 3" key="1">
    <citation type="submission" date="2020-07" db="EMBL/GenBank/DDBJ databases">
        <title>isolation of Luteimonas sp. SJ-16.</title>
        <authorList>
            <person name="Huang X.-X."/>
            <person name="Xu L."/>
            <person name="Sun J.-Q."/>
        </authorList>
    </citation>
    <scope>NUCLEOTIDE SEQUENCE [LARGE SCALE GENOMIC DNA]</scope>
    <source>
        <strain evidence="2 3">SJ-16</strain>
    </source>
</reference>
<protein>
    <recommendedName>
        <fullName evidence="4">Outer membrane protein beta-barrel domain-containing protein</fullName>
    </recommendedName>
</protein>
<organism evidence="2 3">
    <name type="scientific">Luteimonas deserti</name>
    <dbReference type="NCBI Taxonomy" id="2752306"/>
    <lineage>
        <taxon>Bacteria</taxon>
        <taxon>Pseudomonadati</taxon>
        <taxon>Pseudomonadota</taxon>
        <taxon>Gammaproteobacteria</taxon>
        <taxon>Lysobacterales</taxon>
        <taxon>Lysobacteraceae</taxon>
        <taxon>Luteimonas</taxon>
    </lineage>
</organism>
<sequence length="306" mass="33817">MSQSPLGSLAVCAIPAAVMLAMLALPAQAQSRDDRFVLRLSAFNPEAELGFSGNGVVTDGSSDATFGFSEDFDTGREWRPRGAIGFRISERQALVGNYYDYRRDETWEYGGTVLDTGTIIGGGEQIEIPSARIDGRLAFNLASLNYEYAVIKNETFEWGLGLGVTWAELEARASGASESTDLVDEQFETVNWKRDGFSPGLHTRLTWIPAERWSVGLEAQYLDTRWGDFLDERGHFERGGLIVEYMINERVGIHAGYDWFRLKLSDDYRGTARAPDGVDAGPFPYAGKLTGDLKVHGPLAGVTFRF</sequence>
<name>A0A7Z0QTL7_9GAMM</name>
<feature type="chain" id="PRO_5030665289" description="Outer membrane protein beta-barrel domain-containing protein" evidence="1">
    <location>
        <begin position="30"/>
        <end position="306"/>
    </location>
</feature>
<dbReference type="EMBL" id="JACCJZ010000019">
    <property type="protein sequence ID" value="NYZ63540.1"/>
    <property type="molecule type" value="Genomic_DNA"/>
</dbReference>
<accession>A0A7Z0QTL7</accession>
<dbReference type="RefSeq" id="WP_180545759.1">
    <property type="nucleotide sequence ID" value="NZ_JACCJZ010000019.1"/>
</dbReference>
<keyword evidence="1" id="KW-0732">Signal</keyword>
<evidence type="ECO:0000313" key="3">
    <source>
        <dbReference type="Proteomes" id="UP000589896"/>
    </source>
</evidence>